<dbReference type="AlphaFoldDB" id="A0A328FBI2"/>
<comment type="caution">
    <text evidence="6">The sequence shown here is derived from an EMBL/GenBank/DDBJ whole genome shotgun (WGS) entry which is preliminary data.</text>
</comment>
<keyword evidence="5" id="KW-1003">Cell membrane</keyword>
<keyword evidence="2 5" id="KW-0812">Transmembrane</keyword>
<feature type="transmembrane region" description="Helical" evidence="5">
    <location>
        <begin position="6"/>
        <end position="23"/>
    </location>
</feature>
<sequence>VGTMVMFAGLGGGVLWIPVLTFLDIRPSEAVAISIFTQIAGKGTGSLTYLFYGMVDMEKAASFIPMALLGVTLGFLAGFCIPTAYERFLLYIFLLIAGYLLMRTIQSLNTQNSDAAEKIPRDTMPPLRRSYPVVVFSSFFTGFLSIGNTDWLIPHMTLKLNMETSRAVATSLFIMFVTILFYLILVCISVWVGNASWPHGTSLLFATCSGVIMGGQIGTRLIRIPWLKKHQKHTFIILLAMSIIHLIW</sequence>
<evidence type="ECO:0000256" key="5">
    <source>
        <dbReference type="RuleBase" id="RU363041"/>
    </source>
</evidence>
<evidence type="ECO:0000256" key="3">
    <source>
        <dbReference type="ARBA" id="ARBA00022989"/>
    </source>
</evidence>
<dbReference type="RefSeq" id="WP_111957147.1">
    <property type="nucleotide sequence ID" value="NZ_QLNI01000024.1"/>
</dbReference>
<comment type="subcellular location">
    <subcellularLocation>
        <location evidence="5">Cell membrane</location>
        <topology evidence="5">Multi-pass membrane protein</topology>
    </subcellularLocation>
    <subcellularLocation>
        <location evidence="1">Membrane</location>
        <topology evidence="1">Multi-pass membrane protein</topology>
    </subcellularLocation>
</comment>
<dbReference type="Proteomes" id="UP000248798">
    <property type="component" value="Unassembled WGS sequence"/>
</dbReference>
<reference evidence="6 7" key="1">
    <citation type="submission" date="2018-06" db="EMBL/GenBank/DDBJ databases">
        <title>Complete Genome Sequence of Desulfobacter hydrogenophilus (DSM3380).</title>
        <authorList>
            <person name="Marietou A."/>
            <person name="Schreiber L."/>
            <person name="Marshall I."/>
            <person name="Jorgensen B."/>
        </authorList>
    </citation>
    <scope>NUCLEOTIDE SEQUENCE [LARGE SCALE GENOMIC DNA]</scope>
    <source>
        <strain evidence="6 7">DSM 3380</strain>
    </source>
</reference>
<dbReference type="InterPro" id="IPR002781">
    <property type="entry name" value="TM_pro_TauE-like"/>
</dbReference>
<dbReference type="Pfam" id="PF01925">
    <property type="entry name" value="TauE"/>
    <property type="match status" value="1"/>
</dbReference>
<dbReference type="PANTHER" id="PTHR43701">
    <property type="entry name" value="MEMBRANE TRANSPORTER PROTEIN MJ0441-RELATED"/>
    <property type="match status" value="1"/>
</dbReference>
<feature type="transmembrane region" description="Helical" evidence="5">
    <location>
        <begin position="88"/>
        <end position="109"/>
    </location>
</feature>
<dbReference type="PANTHER" id="PTHR43701:SF2">
    <property type="entry name" value="MEMBRANE TRANSPORTER PROTEIN YJNA-RELATED"/>
    <property type="match status" value="1"/>
</dbReference>
<comment type="similarity">
    <text evidence="5">Belongs to the 4-toluene sulfonate uptake permease (TSUP) (TC 2.A.102) family.</text>
</comment>
<evidence type="ECO:0000313" key="7">
    <source>
        <dbReference type="Proteomes" id="UP000248798"/>
    </source>
</evidence>
<evidence type="ECO:0000256" key="4">
    <source>
        <dbReference type="ARBA" id="ARBA00023136"/>
    </source>
</evidence>
<feature type="non-terminal residue" evidence="6">
    <location>
        <position position="1"/>
    </location>
</feature>
<protein>
    <recommendedName>
        <fullName evidence="5">Probable membrane transporter protein</fullName>
    </recommendedName>
</protein>
<feature type="transmembrane region" description="Helical" evidence="5">
    <location>
        <begin position="129"/>
        <end position="146"/>
    </location>
</feature>
<dbReference type="EMBL" id="QLNI01000024">
    <property type="protein sequence ID" value="RAM01596.1"/>
    <property type="molecule type" value="Genomic_DNA"/>
</dbReference>
<evidence type="ECO:0000256" key="1">
    <source>
        <dbReference type="ARBA" id="ARBA00004141"/>
    </source>
</evidence>
<feature type="transmembrane region" description="Helical" evidence="5">
    <location>
        <begin position="63"/>
        <end position="81"/>
    </location>
</feature>
<dbReference type="InterPro" id="IPR051598">
    <property type="entry name" value="TSUP/Inactive_protease-like"/>
</dbReference>
<feature type="transmembrane region" description="Helical" evidence="5">
    <location>
        <begin position="203"/>
        <end position="222"/>
    </location>
</feature>
<dbReference type="GO" id="GO:0005886">
    <property type="term" value="C:plasma membrane"/>
    <property type="evidence" value="ECO:0007669"/>
    <property type="project" value="UniProtKB-SubCell"/>
</dbReference>
<evidence type="ECO:0000313" key="6">
    <source>
        <dbReference type="EMBL" id="RAM01596.1"/>
    </source>
</evidence>
<accession>A0A328FBI2</accession>
<feature type="transmembrane region" description="Helical" evidence="5">
    <location>
        <begin position="30"/>
        <end position="51"/>
    </location>
</feature>
<gene>
    <name evidence="6" type="ORF">DO021_12480</name>
</gene>
<evidence type="ECO:0000256" key="2">
    <source>
        <dbReference type="ARBA" id="ARBA00022692"/>
    </source>
</evidence>
<organism evidence="6 7">
    <name type="scientific">Desulfobacter hydrogenophilus</name>
    <dbReference type="NCBI Taxonomy" id="2291"/>
    <lineage>
        <taxon>Bacteria</taxon>
        <taxon>Pseudomonadati</taxon>
        <taxon>Thermodesulfobacteriota</taxon>
        <taxon>Desulfobacteria</taxon>
        <taxon>Desulfobacterales</taxon>
        <taxon>Desulfobacteraceae</taxon>
        <taxon>Desulfobacter</taxon>
    </lineage>
</organism>
<feature type="transmembrane region" description="Helical" evidence="5">
    <location>
        <begin position="167"/>
        <end position="191"/>
    </location>
</feature>
<keyword evidence="3 5" id="KW-1133">Transmembrane helix</keyword>
<proteinExistence type="inferred from homology"/>
<keyword evidence="4 5" id="KW-0472">Membrane</keyword>
<name>A0A328FBI2_9BACT</name>